<feature type="domain" description="Phorbol-ester/DAG-type" evidence="4">
    <location>
        <begin position="82"/>
        <end position="135"/>
    </location>
</feature>
<evidence type="ECO:0000259" key="4">
    <source>
        <dbReference type="PROSITE" id="PS50081"/>
    </source>
</evidence>
<dbReference type="InParanoid" id="A0A251SCT8"/>
<evidence type="ECO:0000256" key="2">
    <source>
        <dbReference type="ARBA" id="ARBA00022737"/>
    </source>
</evidence>
<dbReference type="OMA" id="REDHIHA"/>
<evidence type="ECO:0000256" key="3">
    <source>
        <dbReference type="ARBA" id="ARBA00022833"/>
    </source>
</evidence>
<dbReference type="InterPro" id="IPR002219">
    <property type="entry name" value="PKC_DAG/PE"/>
</dbReference>
<evidence type="ECO:0000256" key="1">
    <source>
        <dbReference type="ARBA" id="ARBA00022723"/>
    </source>
</evidence>
<dbReference type="Gramene" id="mRNA:HanXRQr2_Chr15g0693971">
    <property type="protein sequence ID" value="CDS:HanXRQr2_Chr15g0693971.1"/>
    <property type="gene ID" value="HanXRQr2_Chr15g0693971"/>
</dbReference>
<evidence type="ECO:0000313" key="6">
    <source>
        <dbReference type="EMBL" id="OTF95210.1"/>
    </source>
</evidence>
<proteinExistence type="predicted"/>
<protein>
    <submittedName>
        <fullName evidence="5">Chromatin regulator PHD family</fullName>
    </submittedName>
</protein>
<dbReference type="SUPFAM" id="SSF57889">
    <property type="entry name" value="Cysteine-rich domain"/>
    <property type="match status" value="2"/>
</dbReference>
<dbReference type="InterPro" id="IPR004146">
    <property type="entry name" value="DC1"/>
</dbReference>
<dbReference type="PROSITE" id="PS50081">
    <property type="entry name" value="ZF_DAG_PE_2"/>
    <property type="match status" value="1"/>
</dbReference>
<reference evidence="6" key="2">
    <citation type="submission" date="2017-02" db="EMBL/GenBank/DDBJ databases">
        <title>Sunflower complete genome.</title>
        <authorList>
            <person name="Langlade N."/>
            <person name="Munos S."/>
        </authorList>
    </citation>
    <scope>NUCLEOTIDE SEQUENCE [LARGE SCALE GENOMIC DNA]</scope>
    <source>
        <tissue evidence="6">Leaves</tissue>
    </source>
</reference>
<dbReference type="PANTHER" id="PTHR46288">
    <property type="entry name" value="PHORBOL-ESTER/DAG-TYPE DOMAIN-CONTAINING PROTEIN"/>
    <property type="match status" value="1"/>
</dbReference>
<evidence type="ECO:0000313" key="7">
    <source>
        <dbReference type="Proteomes" id="UP000215914"/>
    </source>
</evidence>
<keyword evidence="1" id="KW-0479">Metal-binding</keyword>
<name>A0A251SCT8_HELAN</name>
<dbReference type="InterPro" id="IPR046349">
    <property type="entry name" value="C1-like_sf"/>
</dbReference>
<dbReference type="EMBL" id="CM007904">
    <property type="protein sequence ID" value="OTF95210.1"/>
    <property type="molecule type" value="Genomic_DNA"/>
</dbReference>
<reference evidence="5" key="3">
    <citation type="submission" date="2020-06" db="EMBL/GenBank/DDBJ databases">
        <title>Helianthus annuus Genome sequencing and assembly Release 2.</title>
        <authorList>
            <person name="Gouzy J."/>
            <person name="Langlade N."/>
            <person name="Munos S."/>
        </authorList>
    </citation>
    <scope>NUCLEOTIDE SEQUENCE</scope>
    <source>
        <tissue evidence="5">Leaves</tissue>
    </source>
</reference>
<keyword evidence="2" id="KW-0677">Repeat</keyword>
<keyword evidence="7" id="KW-1185">Reference proteome</keyword>
<dbReference type="AlphaFoldDB" id="A0A251SCT8"/>
<dbReference type="Pfam" id="PF03107">
    <property type="entry name" value="C1_2"/>
    <property type="match status" value="2"/>
</dbReference>
<reference evidence="5 7" key="1">
    <citation type="journal article" date="2017" name="Nature">
        <title>The sunflower genome provides insights into oil metabolism, flowering and Asterid evolution.</title>
        <authorList>
            <person name="Badouin H."/>
            <person name="Gouzy J."/>
            <person name="Grassa C.J."/>
            <person name="Murat F."/>
            <person name="Staton S.E."/>
            <person name="Cottret L."/>
            <person name="Lelandais-Briere C."/>
            <person name="Owens G.L."/>
            <person name="Carrere S."/>
            <person name="Mayjonade B."/>
            <person name="Legrand L."/>
            <person name="Gill N."/>
            <person name="Kane N.C."/>
            <person name="Bowers J.E."/>
            <person name="Hubner S."/>
            <person name="Bellec A."/>
            <person name="Berard A."/>
            <person name="Berges H."/>
            <person name="Blanchet N."/>
            <person name="Boniface M.C."/>
            <person name="Brunel D."/>
            <person name="Catrice O."/>
            <person name="Chaidir N."/>
            <person name="Claudel C."/>
            <person name="Donnadieu C."/>
            <person name="Faraut T."/>
            <person name="Fievet G."/>
            <person name="Helmstetter N."/>
            <person name="King M."/>
            <person name="Knapp S.J."/>
            <person name="Lai Z."/>
            <person name="Le Paslier M.C."/>
            <person name="Lippi Y."/>
            <person name="Lorenzon L."/>
            <person name="Mandel J.R."/>
            <person name="Marage G."/>
            <person name="Marchand G."/>
            <person name="Marquand E."/>
            <person name="Bret-Mestries E."/>
            <person name="Morien E."/>
            <person name="Nambeesan S."/>
            <person name="Nguyen T."/>
            <person name="Pegot-Espagnet P."/>
            <person name="Pouilly N."/>
            <person name="Raftis F."/>
            <person name="Sallet E."/>
            <person name="Schiex T."/>
            <person name="Thomas J."/>
            <person name="Vandecasteele C."/>
            <person name="Vares D."/>
            <person name="Vear F."/>
            <person name="Vautrin S."/>
            <person name="Crespi M."/>
            <person name="Mangin B."/>
            <person name="Burke J.M."/>
            <person name="Salse J."/>
            <person name="Munos S."/>
            <person name="Vincourt P."/>
            <person name="Rieseberg L.H."/>
            <person name="Langlade N.B."/>
        </authorList>
    </citation>
    <scope>NUCLEOTIDE SEQUENCE [LARGE SCALE GENOMIC DNA]</scope>
    <source>
        <strain evidence="7">cv. SF193</strain>
        <tissue evidence="5">Leaves</tissue>
    </source>
</reference>
<accession>A0A251SCT8</accession>
<sequence length="155" mass="17290">MLQRITLIDPSVTPRSPLSLFPSPTYKSGSFRCDSCDKTGSGFCFCCSNCEFDLHIHCAYNTLNPKSSTSLPDEVELKSHPNHPLKLLPKPPYISGRRLCDVCGTKCDPNGELYRCDVCDYDVHVTCTTLQESVCREDHIHAFITLCESISGVHM</sequence>
<dbReference type="Proteomes" id="UP000215914">
    <property type="component" value="Chromosome 15"/>
</dbReference>
<evidence type="ECO:0000313" key="5">
    <source>
        <dbReference type="EMBL" id="KAF5764599.1"/>
    </source>
</evidence>
<dbReference type="PANTHER" id="PTHR46288:SF37">
    <property type="entry name" value="CHROMATIN REGULATOR PHD FAMILY"/>
    <property type="match status" value="1"/>
</dbReference>
<keyword evidence="3" id="KW-0862">Zinc</keyword>
<gene>
    <name evidence="6" type="ORF">HannXRQ_Chr15g0480591</name>
    <name evidence="5" type="ORF">HanXRQr2_Chr15g0693971</name>
</gene>
<dbReference type="EMBL" id="MNCJ02000330">
    <property type="protein sequence ID" value="KAF5764599.1"/>
    <property type="molecule type" value="Genomic_DNA"/>
</dbReference>
<dbReference type="GO" id="GO:0046872">
    <property type="term" value="F:metal ion binding"/>
    <property type="evidence" value="ECO:0007669"/>
    <property type="project" value="UniProtKB-KW"/>
</dbReference>
<organism evidence="6 7">
    <name type="scientific">Helianthus annuus</name>
    <name type="common">Common sunflower</name>
    <dbReference type="NCBI Taxonomy" id="4232"/>
    <lineage>
        <taxon>Eukaryota</taxon>
        <taxon>Viridiplantae</taxon>
        <taxon>Streptophyta</taxon>
        <taxon>Embryophyta</taxon>
        <taxon>Tracheophyta</taxon>
        <taxon>Spermatophyta</taxon>
        <taxon>Magnoliopsida</taxon>
        <taxon>eudicotyledons</taxon>
        <taxon>Gunneridae</taxon>
        <taxon>Pentapetalae</taxon>
        <taxon>asterids</taxon>
        <taxon>campanulids</taxon>
        <taxon>Asterales</taxon>
        <taxon>Asteraceae</taxon>
        <taxon>Asteroideae</taxon>
        <taxon>Heliantheae alliance</taxon>
        <taxon>Heliantheae</taxon>
        <taxon>Helianthus</taxon>
    </lineage>
</organism>